<dbReference type="Pfam" id="PF04357">
    <property type="entry name" value="TamB"/>
    <property type="match status" value="1"/>
</dbReference>
<keyword evidence="2 6" id="KW-0812">Transmembrane</keyword>
<feature type="region of interest" description="Disordered" evidence="5">
    <location>
        <begin position="1431"/>
        <end position="1452"/>
    </location>
</feature>
<evidence type="ECO:0008006" key="11">
    <source>
        <dbReference type="Google" id="ProtNLM"/>
    </source>
</evidence>
<dbReference type="GO" id="GO:0009306">
    <property type="term" value="P:protein secretion"/>
    <property type="evidence" value="ECO:0007669"/>
    <property type="project" value="InterPro"/>
</dbReference>
<evidence type="ECO:0000256" key="4">
    <source>
        <dbReference type="ARBA" id="ARBA00023136"/>
    </source>
</evidence>
<evidence type="ECO:0000259" key="8">
    <source>
        <dbReference type="Pfam" id="PF05170"/>
    </source>
</evidence>
<feature type="domain" description="AsmA" evidence="8">
    <location>
        <begin position="1"/>
        <end position="183"/>
    </location>
</feature>
<comment type="caution">
    <text evidence="9">The sequence shown here is derived from an EMBL/GenBank/DDBJ whole genome shotgun (WGS) entry which is preliminary data.</text>
</comment>
<feature type="region of interest" description="Disordered" evidence="5">
    <location>
        <begin position="294"/>
        <end position="319"/>
    </location>
</feature>
<sequence length="1696" mass="185750">MKKVLKITLLSIGGLLITIIAFLLVLGLTDWGQTFVTRQVNRYLATKLKTPFAIGRISYQIPDWIQLEDVYFQTPKGDTLLSGKRMRVDLDMLGLIQGRIALNTIELDKIRLNVTRTLPDTAFNFNFLINSFASGKPADPADTTSAPLQLSLSEVGLNDVRIHYVDDIAGADVRLVVDTLRGKFDEINPAESRYHVAEIKSSGLTAYARLYPGIDIPNKVNDAATVPGDTLDLRMGDWQLSRTNWDVNVETAQFRTKGKVGQLNLAGDQLYLEGQQALIRSLELMNSEITATLGKSAPKPEAPPAPNNKEKPQDPNAGWKASLGRVRFANNHIKFDNENAPRQARGLDYGHMDIQGFTLAGENLVYQPNLIKAQLRGGSFKEKSGLNLQRFAADVFYSPQQIGLTNFILQTPGTLLKDRLVIKFDSLGQLTRAAEAKRVLVDVNMVENKVSFADVLTIMPTLANTPPLKGNERAVVNATIQAKGTLANLNLPRVEFSVLSATRIKARGRVSYPTDPAKMGLDIVLENATTSSADVKKLAPKGSLPDSISIPSQLKLTGQAKGRLNNIDLDIALNTSYGNVTFDGALKNFVTGKNQVYAGKATLDRLDLGKWLGQPKQYGAITATATVNGRGIDPKTMATTFDLNVPEATYNGYTYRQFAAKGSLNQGLLDVQGGINDPNARLNLNVNANMKEEYPSVKGTLAVQQLDLYALKLYAEPFQVQGNVQMDFASTNPEKLIGTLRTENLNLQFKGQNYPVDSLYLTANAEGTSKTIMARTPFVDLDLGGNFQYADLAAAAMTEVNKYVTLPDTTIKAPKSATDFTLRMRVRQHPLLLAFVPGLSRLEPVKIEATLDSKRTDSTLNVSVTAGTIEYDTTVVSGANLKLSGNGRQLVLDGQVGEVRTQSMHLYPTSLSASAADNQVRFKVINKDSVNADRFGIAGRVAIQQNAYELHLDRQALLTNYRYWTSDTTGYIRYSKEGVLAENFVLETNNQSLAINSTEPRPNAPLHVQLKNLILSDLATLANQDSTLVGGTLNGDVVVKDYLGTDKKLSFTGDLKIDSLDVMQKALGTLEARFANQDDNRIGVEANLKGATNDLHVGGFYNPSSTDKALDLKVELRRLDTRTIEAFSFGQLRQAKGQLQGEMTVKGAVAKPRLNGQISFQDVGFNLAFVNASYQIDDETIVFDDETIRLNKFDLKDSLGRMLTTDGTVNIANLPDVKYSLQVTANQFSVLNASRRDNDLVYGNATLTADLRIRGTGSKPSVVGNLKIDDGSDVTMIVPDSGPSAEDSEGIITFIQPNDTTALARYLVRPKRDTLDTRVRFDQLANSNISLNLEVTEASEFSVVVDEQSGDNLRVKGNARLNVTMDESGTLGIFGRYDVTEGAYSLTYQVLKRNFNIQKGSSIVFAGDPLKADLDITALYRVNARASELIENETSRDKEEGQESSTSSKLQSRNAYANKLPFDVALKMQGNLAAPELSFDIDLVENALGIDAQIREAVEGKLTQFRQDESEINKQVFALLVLGNFLPQNSFDFFSGSGGGFNAESLARSSVSKILSQQLDRLASNVIKGVDLNIGLNSSSDYANNNENAGAGSTATKTDLNVGLSKSFFNGRLSVSVGKNFVLEDNTGIQRNNAQVFDNLSINYNITRDGRYMVRAYRVNELENVIEGYVIETGIGFVINLDYNTFRQIFGKKKIE</sequence>
<feature type="transmembrane region" description="Helical" evidence="6">
    <location>
        <begin position="7"/>
        <end position="28"/>
    </location>
</feature>
<keyword evidence="3 6" id="KW-1133">Transmembrane helix</keyword>
<evidence type="ECO:0000313" key="10">
    <source>
        <dbReference type="Proteomes" id="UP000239590"/>
    </source>
</evidence>
<protein>
    <recommendedName>
        <fullName evidence="11">Translocation/assembly module TamB</fullName>
    </recommendedName>
</protein>
<dbReference type="PANTHER" id="PTHR36985">
    <property type="entry name" value="TRANSLOCATION AND ASSEMBLY MODULE SUBUNIT TAMB"/>
    <property type="match status" value="1"/>
</dbReference>
<dbReference type="PANTHER" id="PTHR36985:SF1">
    <property type="entry name" value="TRANSLOCATION AND ASSEMBLY MODULE SUBUNIT TAMB"/>
    <property type="match status" value="1"/>
</dbReference>
<feature type="compositionally biased region" description="Polar residues" evidence="5">
    <location>
        <begin position="1443"/>
        <end position="1452"/>
    </location>
</feature>
<dbReference type="OrthoDB" id="9811276at2"/>
<keyword evidence="4 6" id="KW-0472">Membrane</keyword>
<dbReference type="InterPro" id="IPR007452">
    <property type="entry name" value="TamB_C"/>
</dbReference>
<organism evidence="9 10">
    <name type="scientific">Siphonobacter curvatus</name>
    <dbReference type="NCBI Taxonomy" id="2094562"/>
    <lineage>
        <taxon>Bacteria</taxon>
        <taxon>Pseudomonadati</taxon>
        <taxon>Bacteroidota</taxon>
        <taxon>Cytophagia</taxon>
        <taxon>Cytophagales</taxon>
        <taxon>Cytophagaceae</taxon>
        <taxon>Siphonobacter</taxon>
    </lineage>
</organism>
<evidence type="ECO:0000256" key="6">
    <source>
        <dbReference type="SAM" id="Phobius"/>
    </source>
</evidence>
<dbReference type="EMBL" id="PTRA01000001">
    <property type="protein sequence ID" value="PQA60974.1"/>
    <property type="molecule type" value="Genomic_DNA"/>
</dbReference>
<comment type="subcellular location">
    <subcellularLocation>
        <location evidence="1">Membrane</location>
        <topology evidence="1">Single-pass membrane protein</topology>
    </subcellularLocation>
</comment>
<dbReference type="GO" id="GO:0005886">
    <property type="term" value="C:plasma membrane"/>
    <property type="evidence" value="ECO:0007669"/>
    <property type="project" value="InterPro"/>
</dbReference>
<dbReference type="InterPro" id="IPR007844">
    <property type="entry name" value="AsmA"/>
</dbReference>
<accession>A0A2S7ITE6</accession>
<proteinExistence type="predicted"/>
<evidence type="ECO:0000256" key="2">
    <source>
        <dbReference type="ARBA" id="ARBA00022692"/>
    </source>
</evidence>
<evidence type="ECO:0000313" key="9">
    <source>
        <dbReference type="EMBL" id="PQA60974.1"/>
    </source>
</evidence>
<reference evidence="10" key="1">
    <citation type="submission" date="2018-02" db="EMBL/GenBank/DDBJ databases">
        <title>Genome sequencing of Solimonas sp. HR-BB.</title>
        <authorList>
            <person name="Lee Y."/>
            <person name="Jeon C.O."/>
        </authorList>
    </citation>
    <scope>NUCLEOTIDE SEQUENCE [LARGE SCALE GENOMIC DNA]</scope>
    <source>
        <strain evidence="10">HR-U</strain>
    </source>
</reference>
<feature type="domain" description="Translocation and assembly module TamB C-terminal" evidence="7">
    <location>
        <begin position="1197"/>
        <end position="1658"/>
    </location>
</feature>
<evidence type="ECO:0000256" key="1">
    <source>
        <dbReference type="ARBA" id="ARBA00004167"/>
    </source>
</evidence>
<dbReference type="Proteomes" id="UP000239590">
    <property type="component" value="Unassembled WGS sequence"/>
</dbReference>
<name>A0A2S7ITE6_9BACT</name>
<keyword evidence="10" id="KW-1185">Reference proteome</keyword>
<evidence type="ECO:0000256" key="5">
    <source>
        <dbReference type="SAM" id="MobiDB-lite"/>
    </source>
</evidence>
<dbReference type="Pfam" id="PF05170">
    <property type="entry name" value="AsmA"/>
    <property type="match status" value="1"/>
</dbReference>
<gene>
    <name evidence="9" type="ORF">C5O19_02815</name>
</gene>
<evidence type="ECO:0000256" key="3">
    <source>
        <dbReference type="ARBA" id="ARBA00022989"/>
    </source>
</evidence>
<evidence type="ECO:0000259" key="7">
    <source>
        <dbReference type="Pfam" id="PF04357"/>
    </source>
</evidence>